<name>A0A6J6E5Y2_9ZZZZ</name>
<reference evidence="1" key="1">
    <citation type="submission" date="2020-05" db="EMBL/GenBank/DDBJ databases">
        <authorList>
            <person name="Chiriac C."/>
            <person name="Salcher M."/>
            <person name="Ghai R."/>
            <person name="Kavagutti S V."/>
        </authorList>
    </citation>
    <scope>NUCLEOTIDE SEQUENCE</scope>
</reference>
<evidence type="ECO:0000313" key="1">
    <source>
        <dbReference type="EMBL" id="CAB4570635.1"/>
    </source>
</evidence>
<accession>A0A6J6E5Y2</accession>
<protein>
    <submittedName>
        <fullName evidence="1">Unannotated protein</fullName>
    </submittedName>
</protein>
<sequence>MVFAATSGILIEAGSQSLICSSPSADVRTGAPARNLIHMPSIPAINIAAAETTNAVATTSWRRGAGAGAEGNANVMRVPLVMV</sequence>
<dbReference type="EMBL" id="CAEZTQ010000060">
    <property type="protein sequence ID" value="CAB4570635.1"/>
    <property type="molecule type" value="Genomic_DNA"/>
</dbReference>
<proteinExistence type="predicted"/>
<gene>
    <name evidence="1" type="ORF">UFOPK1704_00415</name>
</gene>
<organism evidence="1">
    <name type="scientific">freshwater metagenome</name>
    <dbReference type="NCBI Taxonomy" id="449393"/>
    <lineage>
        <taxon>unclassified sequences</taxon>
        <taxon>metagenomes</taxon>
        <taxon>ecological metagenomes</taxon>
    </lineage>
</organism>
<dbReference type="AlphaFoldDB" id="A0A6J6E5Y2"/>